<sequence>MFRHVCGRESYQSLSQRLRHPPSLSCHFHSSTIRRSSPPPRYVRFSPPSNPNSNSGGGRRNGKGFLEDRTWPVKVGAGLAETICVLTLLTLPSQYTSVSLEQVPETGRWRFIAVSPETEAEIGKMVLQETLAQYKGQILPQDHPVTMHVKRIVHNVLSASHLGTVKGYIEPHKQLFGNDFGADDVWSASSSTNSPPSAIASANKEWAVVVVDDRKFANAAATPGTIIVFTGILPVCKDEQGLAAVLSHEISHVVARHTAERLSSQTIATALGLFLSIFGVSFGFSATLNTLLLELPNSRLQESEADLIGLRLMSKACYDPGASPAMFARLAQLESQASRGGFGAPEFLRTHPTSESRVRDLQAHLGEGYDIIAANPACAELQDQAQAFRETTRLRNAFNLGHNGHDHHGQHGEDEDEVWR</sequence>
<evidence type="ECO:0000259" key="8">
    <source>
        <dbReference type="Pfam" id="PF01435"/>
    </source>
</evidence>
<comment type="cofactor">
    <cofactor evidence="6">
        <name>Zn(2+)</name>
        <dbReference type="ChEBI" id="CHEBI:29105"/>
    </cofactor>
    <text evidence="6">Binds 1 zinc ion per subunit.</text>
</comment>
<dbReference type="PANTHER" id="PTHR22726:SF1">
    <property type="entry name" value="METALLOENDOPEPTIDASE OMA1, MITOCHONDRIAL"/>
    <property type="match status" value="1"/>
</dbReference>
<dbReference type="GO" id="GO:0004222">
    <property type="term" value="F:metalloendopeptidase activity"/>
    <property type="evidence" value="ECO:0007669"/>
    <property type="project" value="InterPro"/>
</dbReference>
<evidence type="ECO:0000256" key="3">
    <source>
        <dbReference type="ARBA" id="ARBA00022801"/>
    </source>
</evidence>
<evidence type="ECO:0000256" key="1">
    <source>
        <dbReference type="ARBA" id="ARBA00022670"/>
    </source>
</evidence>
<dbReference type="AlphaFoldDB" id="A0A9W8NXB7"/>
<organism evidence="9 10">
    <name type="scientific">Lentinula detonsa</name>
    <dbReference type="NCBI Taxonomy" id="2804962"/>
    <lineage>
        <taxon>Eukaryota</taxon>
        <taxon>Fungi</taxon>
        <taxon>Dikarya</taxon>
        <taxon>Basidiomycota</taxon>
        <taxon>Agaricomycotina</taxon>
        <taxon>Agaricomycetes</taxon>
        <taxon>Agaricomycetidae</taxon>
        <taxon>Agaricales</taxon>
        <taxon>Marasmiineae</taxon>
        <taxon>Omphalotaceae</taxon>
        <taxon>Lentinula</taxon>
    </lineage>
</organism>
<dbReference type="InterPro" id="IPR001915">
    <property type="entry name" value="Peptidase_M48"/>
</dbReference>
<dbReference type="GO" id="GO:0046872">
    <property type="term" value="F:metal ion binding"/>
    <property type="evidence" value="ECO:0007669"/>
    <property type="project" value="UniProtKB-KW"/>
</dbReference>
<feature type="domain" description="Peptidase M48" evidence="8">
    <location>
        <begin position="202"/>
        <end position="363"/>
    </location>
</feature>
<comment type="caution">
    <text evidence="9">The sequence shown here is derived from an EMBL/GenBank/DDBJ whole genome shotgun (WGS) entry which is preliminary data.</text>
</comment>
<proteinExistence type="inferred from homology"/>
<evidence type="ECO:0000256" key="5">
    <source>
        <dbReference type="ARBA" id="ARBA00023049"/>
    </source>
</evidence>
<evidence type="ECO:0000256" key="2">
    <source>
        <dbReference type="ARBA" id="ARBA00022723"/>
    </source>
</evidence>
<keyword evidence="3 6" id="KW-0378">Hydrolase</keyword>
<protein>
    <submittedName>
        <fullName evidence="9">Peptidase family M48-domain-containing protein</fullName>
    </submittedName>
</protein>
<dbReference type="Gene3D" id="3.30.2010.10">
    <property type="entry name" value="Metalloproteases ('zincins'), catalytic domain"/>
    <property type="match status" value="1"/>
</dbReference>
<dbReference type="GO" id="GO:0005743">
    <property type="term" value="C:mitochondrial inner membrane"/>
    <property type="evidence" value="ECO:0007669"/>
    <property type="project" value="TreeGrafter"/>
</dbReference>
<evidence type="ECO:0000256" key="4">
    <source>
        <dbReference type="ARBA" id="ARBA00022833"/>
    </source>
</evidence>
<comment type="similarity">
    <text evidence="6">Belongs to the peptidase M48 family.</text>
</comment>
<keyword evidence="5 6" id="KW-0482">Metalloprotease</keyword>
<feature type="region of interest" description="Disordered" evidence="7">
    <location>
        <begin position="29"/>
        <end position="65"/>
    </location>
</feature>
<dbReference type="PANTHER" id="PTHR22726">
    <property type="entry name" value="METALLOENDOPEPTIDASE OMA1"/>
    <property type="match status" value="1"/>
</dbReference>
<dbReference type="Pfam" id="PF01435">
    <property type="entry name" value="Peptidase_M48"/>
    <property type="match status" value="1"/>
</dbReference>
<dbReference type="CDD" id="cd07331">
    <property type="entry name" value="M48C_Oma1_like"/>
    <property type="match status" value="1"/>
</dbReference>
<keyword evidence="4 6" id="KW-0862">Zinc</keyword>
<feature type="compositionally biased region" description="Basic and acidic residues" evidence="7">
    <location>
        <begin position="403"/>
        <end position="420"/>
    </location>
</feature>
<feature type="region of interest" description="Disordered" evidence="7">
    <location>
        <begin position="399"/>
        <end position="420"/>
    </location>
</feature>
<dbReference type="InterPro" id="IPR051156">
    <property type="entry name" value="Mito/Outer_Membr_Metalloprot"/>
</dbReference>
<evidence type="ECO:0000313" key="9">
    <source>
        <dbReference type="EMBL" id="KAJ3742542.1"/>
    </source>
</evidence>
<dbReference type="GO" id="GO:0006515">
    <property type="term" value="P:protein quality control for misfolded or incompletely synthesized proteins"/>
    <property type="evidence" value="ECO:0007669"/>
    <property type="project" value="TreeGrafter"/>
</dbReference>
<evidence type="ECO:0000256" key="7">
    <source>
        <dbReference type="SAM" id="MobiDB-lite"/>
    </source>
</evidence>
<dbReference type="EMBL" id="JANVFU010000010">
    <property type="protein sequence ID" value="KAJ3742542.1"/>
    <property type="molecule type" value="Genomic_DNA"/>
</dbReference>
<dbReference type="Proteomes" id="UP001142393">
    <property type="component" value="Unassembled WGS sequence"/>
</dbReference>
<reference evidence="9 10" key="1">
    <citation type="journal article" date="2023" name="Proc. Natl. Acad. Sci. U.S.A.">
        <title>A global phylogenomic analysis of the shiitake genus Lentinula.</title>
        <authorList>
            <person name="Sierra-Patev S."/>
            <person name="Min B."/>
            <person name="Naranjo-Ortiz M."/>
            <person name="Looney B."/>
            <person name="Konkel Z."/>
            <person name="Slot J.C."/>
            <person name="Sakamoto Y."/>
            <person name="Steenwyk J.L."/>
            <person name="Rokas A."/>
            <person name="Carro J."/>
            <person name="Camarero S."/>
            <person name="Ferreira P."/>
            <person name="Molpeceres G."/>
            <person name="Ruiz-Duenas F.J."/>
            <person name="Serrano A."/>
            <person name="Henrissat B."/>
            <person name="Drula E."/>
            <person name="Hughes K.W."/>
            <person name="Mata J.L."/>
            <person name="Ishikawa N.K."/>
            <person name="Vargas-Isla R."/>
            <person name="Ushijima S."/>
            <person name="Smith C.A."/>
            <person name="Donoghue J."/>
            <person name="Ahrendt S."/>
            <person name="Andreopoulos W."/>
            <person name="He G."/>
            <person name="LaButti K."/>
            <person name="Lipzen A."/>
            <person name="Ng V."/>
            <person name="Riley R."/>
            <person name="Sandor L."/>
            <person name="Barry K."/>
            <person name="Martinez A.T."/>
            <person name="Xiao Y."/>
            <person name="Gibbons J.G."/>
            <person name="Terashima K."/>
            <person name="Grigoriev I.V."/>
            <person name="Hibbett D."/>
        </authorList>
    </citation>
    <scope>NUCLEOTIDE SEQUENCE [LARGE SCALE GENOMIC DNA]</scope>
    <source>
        <strain evidence="9 10">TFB7810</strain>
    </source>
</reference>
<evidence type="ECO:0000313" key="10">
    <source>
        <dbReference type="Proteomes" id="UP001142393"/>
    </source>
</evidence>
<keyword evidence="2" id="KW-0479">Metal-binding</keyword>
<accession>A0A9W8NXB7</accession>
<evidence type="ECO:0000256" key="6">
    <source>
        <dbReference type="RuleBase" id="RU003983"/>
    </source>
</evidence>
<name>A0A9W8NXB7_9AGAR</name>
<keyword evidence="10" id="KW-1185">Reference proteome</keyword>
<gene>
    <name evidence="9" type="ORF">DFH05DRAFT_1536388</name>
</gene>
<keyword evidence="1 6" id="KW-0645">Protease</keyword>
<dbReference type="GO" id="GO:0034982">
    <property type="term" value="P:mitochondrial protein processing"/>
    <property type="evidence" value="ECO:0007669"/>
    <property type="project" value="TreeGrafter"/>
</dbReference>